<sequence>MDCYTEDCLPGYYTDTCSQYNDAYCNEHGSLEYGRESDGLGCTCNSFSDNIFCEDTSQYVFPEGKRGVVYTSYYNDSTTDSYQVYEDFSMKEFSESYSTIELNSILYVPQNTDLQFQLKSIPKAELYIDGNLVVGSLDDRFDCEEKGESVVTTPRQYFTRGNHYIKIKLLPGCAMYNQCISLKWKFYRWYRNNPSDFEDIPARYLGFN</sequence>
<evidence type="ECO:0000313" key="2">
    <source>
        <dbReference type="Proteomes" id="UP000001542"/>
    </source>
</evidence>
<gene>
    <name evidence="1" type="ORF">TVAG_580240</name>
</gene>
<dbReference type="RefSeq" id="XP_001284028.1">
    <property type="nucleotide sequence ID" value="XM_001284027.1"/>
</dbReference>
<reference evidence="1" key="1">
    <citation type="submission" date="2006-10" db="EMBL/GenBank/DDBJ databases">
        <authorList>
            <person name="Amadeo P."/>
            <person name="Zhao Q."/>
            <person name="Wortman J."/>
            <person name="Fraser-Liggett C."/>
            <person name="Carlton J."/>
        </authorList>
    </citation>
    <scope>NUCLEOTIDE SEQUENCE</scope>
    <source>
        <strain evidence="1">G3</strain>
    </source>
</reference>
<dbReference type="KEGG" id="tva:4728484"/>
<name>A2HHL9_TRIV3</name>
<dbReference type="VEuPathDB" id="TrichDB:TVAGG3_0671230"/>
<evidence type="ECO:0000313" key="1">
    <source>
        <dbReference type="EMBL" id="EAX71098.1"/>
    </source>
</evidence>
<keyword evidence="2" id="KW-1185">Reference proteome</keyword>
<dbReference type="EMBL" id="DS134802">
    <property type="protein sequence ID" value="EAX71098.1"/>
    <property type="molecule type" value="Genomic_DNA"/>
</dbReference>
<dbReference type="Proteomes" id="UP000001542">
    <property type="component" value="Unassembled WGS sequence"/>
</dbReference>
<protein>
    <submittedName>
        <fullName evidence="1">Uncharacterized protein</fullName>
    </submittedName>
</protein>
<accession>A2HHL9</accession>
<proteinExistence type="predicted"/>
<dbReference type="AlphaFoldDB" id="A2HHL9"/>
<dbReference type="InParanoid" id="A2HHL9"/>
<organism evidence="1 2">
    <name type="scientific">Trichomonas vaginalis (strain ATCC PRA-98 / G3)</name>
    <dbReference type="NCBI Taxonomy" id="412133"/>
    <lineage>
        <taxon>Eukaryota</taxon>
        <taxon>Metamonada</taxon>
        <taxon>Parabasalia</taxon>
        <taxon>Trichomonadida</taxon>
        <taxon>Trichomonadidae</taxon>
        <taxon>Trichomonas</taxon>
    </lineage>
</organism>
<dbReference type="VEuPathDB" id="TrichDB:TVAG_580240"/>
<dbReference type="OrthoDB" id="5814741at2759"/>
<reference evidence="1" key="2">
    <citation type="journal article" date="2007" name="Science">
        <title>Draft genome sequence of the sexually transmitted pathogen Trichomonas vaginalis.</title>
        <authorList>
            <person name="Carlton J.M."/>
            <person name="Hirt R.P."/>
            <person name="Silva J.C."/>
            <person name="Delcher A.L."/>
            <person name="Schatz M."/>
            <person name="Zhao Q."/>
            <person name="Wortman J.R."/>
            <person name="Bidwell S.L."/>
            <person name="Alsmark U.C.M."/>
            <person name="Besteiro S."/>
            <person name="Sicheritz-Ponten T."/>
            <person name="Noel C.J."/>
            <person name="Dacks J.B."/>
            <person name="Foster P.G."/>
            <person name="Simillion C."/>
            <person name="Van de Peer Y."/>
            <person name="Miranda-Saavedra D."/>
            <person name="Barton G.J."/>
            <person name="Westrop G.D."/>
            <person name="Mueller S."/>
            <person name="Dessi D."/>
            <person name="Fiori P.L."/>
            <person name="Ren Q."/>
            <person name="Paulsen I."/>
            <person name="Zhang H."/>
            <person name="Bastida-Corcuera F.D."/>
            <person name="Simoes-Barbosa A."/>
            <person name="Brown M.T."/>
            <person name="Hayes R.D."/>
            <person name="Mukherjee M."/>
            <person name="Okumura C.Y."/>
            <person name="Schneider R."/>
            <person name="Smith A.J."/>
            <person name="Vanacova S."/>
            <person name="Villalvazo M."/>
            <person name="Haas B.J."/>
            <person name="Pertea M."/>
            <person name="Feldblyum T.V."/>
            <person name="Utterback T.R."/>
            <person name="Shu C.L."/>
            <person name="Osoegawa K."/>
            <person name="de Jong P.J."/>
            <person name="Hrdy I."/>
            <person name="Horvathova L."/>
            <person name="Zubacova Z."/>
            <person name="Dolezal P."/>
            <person name="Malik S.B."/>
            <person name="Logsdon J.M. Jr."/>
            <person name="Henze K."/>
            <person name="Gupta A."/>
            <person name="Wang C.C."/>
            <person name="Dunne R.L."/>
            <person name="Upcroft J.A."/>
            <person name="Upcroft P."/>
            <person name="White O."/>
            <person name="Salzberg S.L."/>
            <person name="Tang P."/>
            <person name="Chiu C.-H."/>
            <person name="Lee Y.-S."/>
            <person name="Embley T.M."/>
            <person name="Coombs G.H."/>
            <person name="Mottram J.C."/>
            <person name="Tachezy J."/>
            <person name="Fraser-Liggett C.M."/>
            <person name="Johnson P.J."/>
        </authorList>
    </citation>
    <scope>NUCLEOTIDE SEQUENCE [LARGE SCALE GENOMIC DNA]</scope>
    <source>
        <strain evidence="1">G3</strain>
    </source>
</reference>